<keyword evidence="2" id="KW-0732">Signal</keyword>
<feature type="transmembrane region" description="Helical" evidence="1">
    <location>
        <begin position="195"/>
        <end position="218"/>
    </location>
</feature>
<gene>
    <name evidence="3" type="ORF">ACFL27_13645</name>
</gene>
<name>A0ABV6YYH0_UNCC1</name>
<feature type="signal peptide" evidence="2">
    <location>
        <begin position="1"/>
        <end position="21"/>
    </location>
</feature>
<reference evidence="3 4" key="1">
    <citation type="submission" date="2024-09" db="EMBL/GenBank/DDBJ databases">
        <title>Laminarin stimulates single cell rates of sulfate reduction while oxygen inhibits transcriptomic activity in coastal marine sediment.</title>
        <authorList>
            <person name="Lindsay M."/>
            <person name="Orcutt B."/>
            <person name="Emerson D."/>
            <person name="Stepanauskas R."/>
            <person name="D'Angelo T."/>
        </authorList>
    </citation>
    <scope>NUCLEOTIDE SEQUENCE [LARGE SCALE GENOMIC DNA]</scope>
    <source>
        <strain evidence="3">SAG AM-311-K15</strain>
    </source>
</reference>
<dbReference type="Proteomes" id="UP001594351">
    <property type="component" value="Unassembled WGS sequence"/>
</dbReference>
<dbReference type="EMBL" id="JBHPBY010000167">
    <property type="protein sequence ID" value="MFC1851234.1"/>
    <property type="molecule type" value="Genomic_DNA"/>
</dbReference>
<sequence length="226" mass="25077">MNFKKAIFFLMVVVVPGLATADFQVNTYTTYNQRRPAVAVDNNGDFVVVWKSYGSNYGDSSSPSIQGQRYASDGSFLGSQFQVNNYTTNIQDSPKVAVESNGDFVVVWNSDGSNYGDVSGESSQGQRFDSNGNFIDSQFQINTYTTNNQKFPEVSMNDDRDFVVVWSSNGSAQTDTSSYSIQAKQFRFQTLNVPVLSSIFIIMLPVLLGAFGVFYLFIRKTGMPNN</sequence>
<keyword evidence="1" id="KW-0812">Transmembrane</keyword>
<accession>A0ABV6YYH0</accession>
<evidence type="ECO:0000313" key="4">
    <source>
        <dbReference type="Proteomes" id="UP001594351"/>
    </source>
</evidence>
<keyword evidence="4" id="KW-1185">Reference proteome</keyword>
<keyword evidence="1" id="KW-0472">Membrane</keyword>
<keyword evidence="1" id="KW-1133">Transmembrane helix</keyword>
<protein>
    <submittedName>
        <fullName evidence="3">Uncharacterized protein</fullName>
    </submittedName>
</protein>
<organism evidence="3 4">
    <name type="scientific">candidate division CSSED10-310 bacterium</name>
    <dbReference type="NCBI Taxonomy" id="2855610"/>
    <lineage>
        <taxon>Bacteria</taxon>
        <taxon>Bacteria division CSSED10-310</taxon>
    </lineage>
</organism>
<evidence type="ECO:0000256" key="1">
    <source>
        <dbReference type="SAM" id="Phobius"/>
    </source>
</evidence>
<evidence type="ECO:0000313" key="3">
    <source>
        <dbReference type="EMBL" id="MFC1851234.1"/>
    </source>
</evidence>
<comment type="caution">
    <text evidence="3">The sequence shown here is derived from an EMBL/GenBank/DDBJ whole genome shotgun (WGS) entry which is preliminary data.</text>
</comment>
<evidence type="ECO:0000256" key="2">
    <source>
        <dbReference type="SAM" id="SignalP"/>
    </source>
</evidence>
<feature type="chain" id="PRO_5047106026" evidence="2">
    <location>
        <begin position="22"/>
        <end position="226"/>
    </location>
</feature>
<proteinExistence type="predicted"/>